<proteinExistence type="predicted"/>
<evidence type="ECO:0000313" key="2">
    <source>
        <dbReference type="Proteomes" id="UP001281203"/>
    </source>
</evidence>
<protein>
    <submittedName>
        <fullName evidence="1">Uncharacterized protein</fullName>
    </submittedName>
</protein>
<evidence type="ECO:0000313" key="1">
    <source>
        <dbReference type="EMBL" id="MDV2482789.1"/>
    </source>
</evidence>
<keyword evidence="2" id="KW-1185">Reference proteome</keyword>
<dbReference type="Proteomes" id="UP001281203">
    <property type="component" value="Unassembled WGS sequence"/>
</dbReference>
<comment type="caution">
    <text evidence="1">The sequence shown here is derived from an EMBL/GenBank/DDBJ whole genome shotgun (WGS) entry which is preliminary data.</text>
</comment>
<name>A0ABU3X402_9EURY</name>
<organism evidence="1 2">
    <name type="scientific">Methanoculleus caldifontis</name>
    <dbReference type="NCBI Taxonomy" id="2651577"/>
    <lineage>
        <taxon>Archaea</taxon>
        <taxon>Methanobacteriati</taxon>
        <taxon>Methanobacteriota</taxon>
        <taxon>Stenosarchaea group</taxon>
        <taxon>Methanomicrobia</taxon>
        <taxon>Methanomicrobiales</taxon>
        <taxon>Methanomicrobiaceae</taxon>
        <taxon>Methanoculleus</taxon>
    </lineage>
</organism>
<accession>A0ABU3X402</accession>
<gene>
    <name evidence="1" type="ORF">F8E02_12480</name>
</gene>
<dbReference type="RefSeq" id="WP_317065921.1">
    <property type="nucleotide sequence ID" value="NZ_WBKO01000003.1"/>
</dbReference>
<reference evidence="1 2" key="1">
    <citation type="submission" date="2019-10" db="EMBL/GenBank/DDBJ databases">
        <title>Isolation and characterization of Methanoculleus sp. Wushi-C6 from a hot spring well.</title>
        <authorList>
            <person name="Chen S.-C."/>
            <person name="Lan Z.-H."/>
            <person name="You Y.-T."/>
            <person name="Lai M.-C."/>
        </authorList>
    </citation>
    <scope>NUCLEOTIDE SEQUENCE [LARGE SCALE GENOMIC DNA]</scope>
    <source>
        <strain evidence="1 2">Wushi-C6</strain>
    </source>
</reference>
<dbReference type="EMBL" id="WBKO01000003">
    <property type="protein sequence ID" value="MDV2482789.1"/>
    <property type="molecule type" value="Genomic_DNA"/>
</dbReference>
<sequence>MKILVLNKGAYRDFRESLTYSDEHIDLQDQKIKQMKYGNIIASAPRTILPGGVFFHFEAVPDICTLSAELRSFYGINYEQVLTEGPNGIYYSGPLMWEQCKKSPFRHPSSWDFRRILVFSDGDIIARKSIASGTSREAFRKEYPDADELIEVWCVEWEYYDKYVLNYWFEWRGPCLWGENIRAHEKYGYAINIDNLPLAPRMKERVEAMIQWHDTALDWDNPGGASPWTDEENERFDKAATELYEDLKKELGDEFEVRRR</sequence>